<organism evidence="3 4">
    <name type="scientific">Stylonychia lemnae</name>
    <name type="common">Ciliate</name>
    <dbReference type="NCBI Taxonomy" id="5949"/>
    <lineage>
        <taxon>Eukaryota</taxon>
        <taxon>Sar</taxon>
        <taxon>Alveolata</taxon>
        <taxon>Ciliophora</taxon>
        <taxon>Intramacronucleata</taxon>
        <taxon>Spirotrichea</taxon>
        <taxon>Stichotrichia</taxon>
        <taxon>Sporadotrichida</taxon>
        <taxon>Oxytrichidae</taxon>
        <taxon>Stylonychinae</taxon>
        <taxon>Stylonychia</taxon>
    </lineage>
</organism>
<dbReference type="PANTHER" id="PTHR11909">
    <property type="entry name" value="CASEIN KINASE-RELATED"/>
    <property type="match status" value="1"/>
</dbReference>
<dbReference type="InterPro" id="IPR050235">
    <property type="entry name" value="CK1_Ser-Thr_kinase"/>
</dbReference>
<dbReference type="GO" id="GO:0004672">
    <property type="term" value="F:protein kinase activity"/>
    <property type="evidence" value="ECO:0007669"/>
    <property type="project" value="InterPro"/>
</dbReference>
<name>A0A078AAU2_STYLE</name>
<keyword evidence="3" id="KW-0418">Kinase</keyword>
<feature type="domain" description="Protein kinase" evidence="2">
    <location>
        <begin position="1"/>
        <end position="189"/>
    </location>
</feature>
<gene>
    <name evidence="3" type="primary">Contig15220.g16213</name>
    <name evidence="3" type="ORF">STYLEM_6876</name>
</gene>
<evidence type="ECO:0000256" key="1">
    <source>
        <dbReference type="ARBA" id="ARBA00023860"/>
    </source>
</evidence>
<keyword evidence="3" id="KW-0808">Transferase</keyword>
<keyword evidence="4" id="KW-1185">Reference proteome</keyword>
<dbReference type="EMBL" id="CCKQ01006589">
    <property type="protein sequence ID" value="CDW77908.1"/>
    <property type="molecule type" value="Genomic_DNA"/>
</dbReference>
<dbReference type="Gene3D" id="1.10.510.10">
    <property type="entry name" value="Transferase(Phosphotransferase) domain 1"/>
    <property type="match status" value="1"/>
</dbReference>
<evidence type="ECO:0000313" key="3">
    <source>
        <dbReference type="EMBL" id="CDW77908.1"/>
    </source>
</evidence>
<accession>A0A078AAU2</accession>
<evidence type="ECO:0000259" key="2">
    <source>
        <dbReference type="PROSITE" id="PS50011"/>
    </source>
</evidence>
<evidence type="ECO:0000313" key="4">
    <source>
        <dbReference type="Proteomes" id="UP000039865"/>
    </source>
</evidence>
<dbReference type="PROSITE" id="PS50011">
    <property type="entry name" value="PROTEIN_KINASE_DOM"/>
    <property type="match status" value="1"/>
</dbReference>
<dbReference type="AlphaFoldDB" id="A0A078AAU2"/>
<proteinExistence type="predicted"/>
<dbReference type="GO" id="GO:0005524">
    <property type="term" value="F:ATP binding"/>
    <property type="evidence" value="ECO:0007669"/>
    <property type="project" value="InterPro"/>
</dbReference>
<protein>
    <recommendedName>
        <fullName evidence="1">Casein kinase I</fullName>
    </recommendedName>
</protein>
<sequence length="259" mass="30132">MNQAFDKSTLNSISSLKQIHSLGYIRRDVKLDNIFIHNGKIKFIDFGSVDSYFEKDSNTHIKDYASSQIMRGSPCTALINSHNSKEMSRRDDLISAIYSIMQLHRKQSLQWLQLCEEYTNQQDKDFINQQIYLMKQHQSPNQEDYKDDIISQNLICLLKYLEEIGFSVNPDYDFLIKCLNCITDQSEFIQIFSPIAPNIVYRYQLKQMRIDTSSIISIDQKQTNQKIIEENNSSINIKSTQARSLSLNMMIFNITIVPG</sequence>
<dbReference type="InterPro" id="IPR011009">
    <property type="entry name" value="Kinase-like_dom_sf"/>
</dbReference>
<dbReference type="SUPFAM" id="SSF56112">
    <property type="entry name" value="Protein kinase-like (PK-like)"/>
    <property type="match status" value="1"/>
</dbReference>
<dbReference type="OrthoDB" id="5979581at2759"/>
<dbReference type="InterPro" id="IPR000719">
    <property type="entry name" value="Prot_kinase_dom"/>
</dbReference>
<dbReference type="InParanoid" id="A0A078AAU2"/>
<reference evidence="3 4" key="1">
    <citation type="submission" date="2014-06" db="EMBL/GenBank/DDBJ databases">
        <authorList>
            <person name="Swart Estienne"/>
        </authorList>
    </citation>
    <scope>NUCLEOTIDE SEQUENCE [LARGE SCALE GENOMIC DNA]</scope>
    <source>
        <strain evidence="3 4">130c</strain>
    </source>
</reference>
<dbReference type="Proteomes" id="UP000039865">
    <property type="component" value="Unassembled WGS sequence"/>
</dbReference>